<dbReference type="EMBL" id="JAWQEG010008047">
    <property type="protein sequence ID" value="KAK3851096.1"/>
    <property type="molecule type" value="Genomic_DNA"/>
</dbReference>
<evidence type="ECO:0000313" key="2">
    <source>
        <dbReference type="EMBL" id="KAK3851096.1"/>
    </source>
</evidence>
<proteinExistence type="predicted"/>
<reference evidence="2" key="1">
    <citation type="submission" date="2023-10" db="EMBL/GenBank/DDBJ databases">
        <title>Genome assemblies of two species of porcelain crab, Petrolisthes cinctipes and Petrolisthes manimaculis (Anomura: Porcellanidae).</title>
        <authorList>
            <person name="Angst P."/>
        </authorList>
    </citation>
    <scope>NUCLEOTIDE SEQUENCE</scope>
    <source>
        <strain evidence="2">PB745_01</strain>
        <tissue evidence="2">Gill</tissue>
    </source>
</reference>
<gene>
    <name evidence="2" type="ORF">Pcinc_042225</name>
</gene>
<protein>
    <submittedName>
        <fullName evidence="2">Uncharacterized protein</fullName>
    </submittedName>
</protein>
<dbReference type="AlphaFoldDB" id="A0AAE1EJ20"/>
<name>A0AAE1EJ20_PETCI</name>
<feature type="region of interest" description="Disordered" evidence="1">
    <location>
        <begin position="1"/>
        <end position="93"/>
    </location>
</feature>
<comment type="caution">
    <text evidence="2">The sequence shown here is derived from an EMBL/GenBank/DDBJ whole genome shotgun (WGS) entry which is preliminary data.</text>
</comment>
<evidence type="ECO:0000256" key="1">
    <source>
        <dbReference type="SAM" id="MobiDB-lite"/>
    </source>
</evidence>
<keyword evidence="3" id="KW-1185">Reference proteome</keyword>
<feature type="compositionally biased region" description="Basic and acidic residues" evidence="1">
    <location>
        <begin position="1"/>
        <end position="50"/>
    </location>
</feature>
<organism evidence="2 3">
    <name type="scientific">Petrolisthes cinctipes</name>
    <name type="common">Flat porcelain crab</name>
    <dbReference type="NCBI Taxonomy" id="88211"/>
    <lineage>
        <taxon>Eukaryota</taxon>
        <taxon>Metazoa</taxon>
        <taxon>Ecdysozoa</taxon>
        <taxon>Arthropoda</taxon>
        <taxon>Crustacea</taxon>
        <taxon>Multicrustacea</taxon>
        <taxon>Malacostraca</taxon>
        <taxon>Eumalacostraca</taxon>
        <taxon>Eucarida</taxon>
        <taxon>Decapoda</taxon>
        <taxon>Pleocyemata</taxon>
        <taxon>Anomura</taxon>
        <taxon>Galatheoidea</taxon>
        <taxon>Porcellanidae</taxon>
        <taxon>Petrolisthes</taxon>
    </lineage>
</organism>
<dbReference type="Proteomes" id="UP001286313">
    <property type="component" value="Unassembled WGS sequence"/>
</dbReference>
<sequence>MEEETMKGRDKEGNRRKEKQIRNEGIKNRIESEENTAKREKEKRRSGTERKRQRRLSGPGGGGSDLLLKRSAQLQLGRPDDGHPALPCPYQRA</sequence>
<evidence type="ECO:0000313" key="3">
    <source>
        <dbReference type="Proteomes" id="UP001286313"/>
    </source>
</evidence>
<accession>A0AAE1EJ20</accession>